<organism evidence="2 3">
    <name type="scientific">Lutimaribacter pacificus</name>
    <dbReference type="NCBI Taxonomy" id="391948"/>
    <lineage>
        <taxon>Bacteria</taxon>
        <taxon>Pseudomonadati</taxon>
        <taxon>Pseudomonadota</taxon>
        <taxon>Alphaproteobacteria</taxon>
        <taxon>Rhodobacterales</taxon>
        <taxon>Roseobacteraceae</taxon>
        <taxon>Lutimaribacter</taxon>
    </lineage>
</organism>
<dbReference type="OrthoDB" id="7744082at2"/>
<dbReference type="AlphaFoldDB" id="A0A1H0M6Q2"/>
<protein>
    <submittedName>
        <fullName evidence="2">Uncharacterized protein</fullName>
    </submittedName>
</protein>
<dbReference type="EMBL" id="FQZZ01000009">
    <property type="protein sequence ID" value="SHK78415.1"/>
    <property type="molecule type" value="Genomic_DNA"/>
</dbReference>
<dbReference type="Proteomes" id="UP000324252">
    <property type="component" value="Unassembled WGS sequence"/>
</dbReference>
<evidence type="ECO:0000313" key="3">
    <source>
        <dbReference type="Proteomes" id="UP000324252"/>
    </source>
</evidence>
<accession>A0A1H0M6Q2</accession>
<feature type="region of interest" description="Disordered" evidence="1">
    <location>
        <begin position="128"/>
        <end position="175"/>
    </location>
</feature>
<feature type="region of interest" description="Disordered" evidence="1">
    <location>
        <begin position="1"/>
        <end position="28"/>
    </location>
</feature>
<dbReference type="RefSeq" id="WP_149789376.1">
    <property type="nucleotide sequence ID" value="NZ_FNIO01000009.1"/>
</dbReference>
<name>A0A1H0M6Q2_9RHOB</name>
<reference evidence="2 3" key="1">
    <citation type="submission" date="2016-11" db="EMBL/GenBank/DDBJ databases">
        <authorList>
            <person name="Varghese N."/>
            <person name="Submissions S."/>
        </authorList>
    </citation>
    <scope>NUCLEOTIDE SEQUENCE [LARGE SCALE GENOMIC DNA]</scope>
    <source>
        <strain evidence="2 3">DSM 29620</strain>
    </source>
</reference>
<feature type="compositionally biased region" description="Basic and acidic residues" evidence="1">
    <location>
        <begin position="133"/>
        <end position="142"/>
    </location>
</feature>
<proteinExistence type="predicted"/>
<evidence type="ECO:0000256" key="1">
    <source>
        <dbReference type="SAM" id="MobiDB-lite"/>
    </source>
</evidence>
<sequence>MNTKPQTPAGRAPAGNPETAGAAAADMRDEAGALGRDIADAARDSVADDMSAISGALRRASDELRDGSPRERTFGAAADAMADLADSLRDRDLGQIADELGDFARRNPVGFLGGAALLGFAGARMAKASRRARLGDGDDNPARSRATAHARPVTASGTNRGDGPTPDITRTGETP</sequence>
<evidence type="ECO:0000313" key="2">
    <source>
        <dbReference type="EMBL" id="SHK78415.1"/>
    </source>
</evidence>
<gene>
    <name evidence="2" type="ORF">SAMN05444142_10974</name>
</gene>
<keyword evidence="3" id="KW-1185">Reference proteome</keyword>
<feature type="compositionally biased region" description="Low complexity" evidence="1">
    <location>
        <begin position="12"/>
        <end position="25"/>
    </location>
</feature>